<gene>
    <name evidence="3" type="ORF">H8708_06970</name>
</gene>
<dbReference type="SUPFAM" id="SSF53254">
    <property type="entry name" value="Phosphoglycerate mutase-like"/>
    <property type="match status" value="1"/>
</dbReference>
<organism evidence="3 4">
    <name type="scientific">Enterocloster hominis</name>
    <name type="common">ex Liu et al. 2021</name>
    <dbReference type="NCBI Taxonomy" id="2763663"/>
    <lineage>
        <taxon>Bacteria</taxon>
        <taxon>Bacillati</taxon>
        <taxon>Bacillota</taxon>
        <taxon>Clostridia</taxon>
        <taxon>Lachnospirales</taxon>
        <taxon>Lachnospiraceae</taxon>
        <taxon>Enterocloster</taxon>
    </lineage>
</organism>
<evidence type="ECO:0000313" key="4">
    <source>
        <dbReference type="Proteomes" id="UP000647491"/>
    </source>
</evidence>
<name>A0ABR7NS69_9FIRM</name>
<dbReference type="InterPro" id="IPR001345">
    <property type="entry name" value="PG/BPGM_mutase_AS"/>
</dbReference>
<dbReference type="RefSeq" id="WP_262427396.1">
    <property type="nucleotide sequence ID" value="NZ_JACRTJ010000015.1"/>
</dbReference>
<sequence length="210" mass="23377">MRILLLRHGETAGNLEKRYVGRTDEGLTEAAIQALRQTSEKRKQLLYGLLGPVAAVYASPMRRCLETAALVFPEKDFSGVHVRLVPGLSECDFGRFEYKNYRELSGDADYQRFIDSGGTDGFPGGEAVAQFKRRCADAFRQEVRTLTEKTDGTAVFVIHGGSIMAVLEAFGRPEREYYSWQTGCLSGYLCRTGEENGHFCLTDVAEISII</sequence>
<dbReference type="Proteomes" id="UP000647491">
    <property type="component" value="Unassembled WGS sequence"/>
</dbReference>
<dbReference type="SMART" id="SM00855">
    <property type="entry name" value="PGAM"/>
    <property type="match status" value="1"/>
</dbReference>
<dbReference type="InterPro" id="IPR050275">
    <property type="entry name" value="PGM_Phosphatase"/>
</dbReference>
<evidence type="ECO:0000256" key="1">
    <source>
        <dbReference type="ARBA" id="ARBA00023152"/>
    </source>
</evidence>
<dbReference type="PANTHER" id="PTHR48100">
    <property type="entry name" value="BROAD-SPECIFICITY PHOSPHATASE YOR283W-RELATED"/>
    <property type="match status" value="1"/>
</dbReference>
<dbReference type="PANTHER" id="PTHR48100:SF1">
    <property type="entry name" value="HISTIDINE PHOSPHATASE FAMILY PROTEIN-RELATED"/>
    <property type="match status" value="1"/>
</dbReference>
<evidence type="ECO:0000313" key="3">
    <source>
        <dbReference type="EMBL" id="MBC8598971.1"/>
    </source>
</evidence>
<proteinExistence type="predicted"/>
<reference evidence="3 4" key="1">
    <citation type="submission" date="2020-08" db="EMBL/GenBank/DDBJ databases">
        <title>Genome public.</title>
        <authorList>
            <person name="Liu C."/>
            <person name="Sun Q."/>
        </authorList>
    </citation>
    <scope>NUCLEOTIDE SEQUENCE [LARGE SCALE GENOMIC DNA]</scope>
    <source>
        <strain evidence="3 4">BX10</strain>
    </source>
</reference>
<dbReference type="EMBL" id="JACRTJ010000015">
    <property type="protein sequence ID" value="MBC8598971.1"/>
    <property type="molecule type" value="Genomic_DNA"/>
</dbReference>
<evidence type="ECO:0000256" key="2">
    <source>
        <dbReference type="ARBA" id="ARBA00023235"/>
    </source>
</evidence>
<comment type="caution">
    <text evidence="3">The sequence shown here is derived from an EMBL/GenBank/DDBJ whole genome shotgun (WGS) entry which is preliminary data.</text>
</comment>
<keyword evidence="2" id="KW-0413">Isomerase</keyword>
<accession>A0ABR7NS69</accession>
<dbReference type="Gene3D" id="3.40.50.1240">
    <property type="entry name" value="Phosphoglycerate mutase-like"/>
    <property type="match status" value="1"/>
</dbReference>
<dbReference type="InterPro" id="IPR013078">
    <property type="entry name" value="His_Pase_superF_clade-1"/>
</dbReference>
<dbReference type="CDD" id="cd07067">
    <property type="entry name" value="HP_PGM_like"/>
    <property type="match status" value="1"/>
</dbReference>
<dbReference type="InterPro" id="IPR029033">
    <property type="entry name" value="His_PPase_superfam"/>
</dbReference>
<keyword evidence="1" id="KW-0324">Glycolysis</keyword>
<keyword evidence="4" id="KW-1185">Reference proteome</keyword>
<dbReference type="Pfam" id="PF00300">
    <property type="entry name" value="His_Phos_1"/>
    <property type="match status" value="1"/>
</dbReference>
<dbReference type="PROSITE" id="PS00175">
    <property type="entry name" value="PG_MUTASE"/>
    <property type="match status" value="1"/>
</dbReference>
<protein>
    <submittedName>
        <fullName evidence="3">Histidine phosphatase family protein</fullName>
    </submittedName>
</protein>